<dbReference type="PANTHER" id="PTHR21494:SF0">
    <property type="entry name" value="ACTIVATING SIGNAL COINTEGRATOR 1 COMPLEX SUBUNIT 2"/>
    <property type="match status" value="1"/>
</dbReference>
<protein>
    <recommendedName>
        <fullName evidence="2">CUE domain-containing protein</fullName>
    </recommendedName>
</protein>
<dbReference type="InterPro" id="IPR003892">
    <property type="entry name" value="CUE"/>
</dbReference>
<sequence>MRSVPGLGALTARTLTGGDLEVLGGHADGALDAQLLALGAVDELLADLLQRGDLAAGQGDPDLVDLGLVELGGLLGVLERHVGRCWWWYRGNSVTTADLMAASVPLAPIPPANIRLTLGPDEWEACLDAWLTLTDLQLRLPSKEFATSVNERGSVSSFLTSFYRELATLQPSDETLSNNKARSLQRTGFLLFGRIAQETDLPQELLTLDFLSNFCHAHVRSVALSRLMLNLWKRQGTVLEPFFQSRKDRLAKLLESSTPGAAVSELTLLAPILRASPDIGFLFVTGSDFLDALATAYGKLVESAEQLPIVSTAYLGLVSTVSIEAANFSLLSDCLYGLKGQADSRNHQSSLLADLVTNTPLLGKLRRTTTGKGADRLSKLLDVLETYRTPSIARARKTPRRKVNKGKHKVENADGELHVHRMSLVTQIQDLFPDLGSGFVLRLLDECDDNVEQVTAHLLDDSLAPHLQSLDRSEEAPIHEPTVQEEVDHLAPRSTPPPAPEPFVPERRNVFDDDELLSADAARLHIGKKAERKESGPTNKAAILSALAAFDADDDERDDTYDVEDVGGTIDVAHPDGEPGPAAKITGEQNELALFSAYKASPELFGRTFDVRRGQARMALKSETGMTDEAIEGWAIMLQRDPRRLKRLDAQYGTFDGRQTALASTAYRENNNTETEDSDGPGQQGSGNRGGFRGRGGGGGRGGGRGGRGGGRGRGGSVAGPSNDPNTAAAQRRKEASKSSRANHNRRDQRAKKMARGGLPG</sequence>
<dbReference type="InterPro" id="IPR052586">
    <property type="entry name" value="ASCC2"/>
</dbReference>
<dbReference type="Proteomes" id="UP000281468">
    <property type="component" value="Unassembled WGS sequence"/>
</dbReference>
<organism evidence="3 4">
    <name type="scientific">Hortaea werneckii</name>
    <name type="common">Black yeast</name>
    <name type="synonym">Cladosporium werneckii</name>
    <dbReference type="NCBI Taxonomy" id="91943"/>
    <lineage>
        <taxon>Eukaryota</taxon>
        <taxon>Fungi</taxon>
        <taxon>Dikarya</taxon>
        <taxon>Ascomycota</taxon>
        <taxon>Pezizomycotina</taxon>
        <taxon>Dothideomycetes</taxon>
        <taxon>Dothideomycetidae</taxon>
        <taxon>Mycosphaerellales</taxon>
        <taxon>Teratosphaeriaceae</taxon>
        <taxon>Hortaea</taxon>
    </lineage>
</organism>
<dbReference type="InterPro" id="IPR009060">
    <property type="entry name" value="UBA-like_sf"/>
</dbReference>
<feature type="compositionally biased region" description="Gly residues" evidence="1">
    <location>
        <begin position="682"/>
        <end position="718"/>
    </location>
</feature>
<dbReference type="InterPro" id="IPR041800">
    <property type="entry name" value="ASCC2_CUE"/>
</dbReference>
<dbReference type="EMBL" id="QWIQ01000021">
    <property type="protein sequence ID" value="RMZ16109.1"/>
    <property type="molecule type" value="Genomic_DNA"/>
</dbReference>
<name>A0A3M7HS75_HORWE</name>
<dbReference type="SUPFAM" id="SSF46934">
    <property type="entry name" value="UBA-like"/>
    <property type="match status" value="1"/>
</dbReference>
<accession>A0A3M7HS75</accession>
<comment type="caution">
    <text evidence="3">The sequence shown here is derived from an EMBL/GenBank/DDBJ whole genome shotgun (WGS) entry which is preliminary data.</text>
</comment>
<feature type="region of interest" description="Disordered" evidence="1">
    <location>
        <begin position="660"/>
        <end position="761"/>
    </location>
</feature>
<dbReference type="CDD" id="cd14364">
    <property type="entry name" value="CUE_ASCC2"/>
    <property type="match status" value="1"/>
</dbReference>
<feature type="compositionally biased region" description="Polar residues" evidence="1">
    <location>
        <begin position="661"/>
        <end position="673"/>
    </location>
</feature>
<dbReference type="PANTHER" id="PTHR21494">
    <property type="entry name" value="ACTIVATING SIGNAL COINTEGRATOR 1 COMPLEX SUBUNIT 2 ASC-1 COMPLEX SUBUNIT P100"/>
    <property type="match status" value="1"/>
</dbReference>
<evidence type="ECO:0000313" key="4">
    <source>
        <dbReference type="Proteomes" id="UP000281468"/>
    </source>
</evidence>
<reference evidence="3 4" key="1">
    <citation type="journal article" date="2018" name="BMC Genomics">
        <title>Genomic evidence for intraspecific hybridization in a clonal and extremely halotolerant yeast.</title>
        <authorList>
            <person name="Gostincar C."/>
            <person name="Stajich J.E."/>
            <person name="Zupancic J."/>
            <person name="Zalar P."/>
            <person name="Gunde-Cimerman N."/>
        </authorList>
    </citation>
    <scope>NUCLEOTIDE SEQUENCE [LARGE SCALE GENOMIC DNA]</scope>
    <source>
        <strain evidence="3 4">EXF-171</strain>
    </source>
</reference>
<gene>
    <name evidence="3" type="ORF">D0862_01392</name>
</gene>
<feature type="region of interest" description="Disordered" evidence="1">
    <location>
        <begin position="484"/>
        <end position="506"/>
    </location>
</feature>
<dbReference type="VEuPathDB" id="FungiDB:BTJ68_10502"/>
<dbReference type="AlphaFoldDB" id="A0A3M7HS75"/>
<proteinExistence type="predicted"/>
<feature type="compositionally biased region" description="Basic residues" evidence="1">
    <location>
        <begin position="741"/>
        <end position="755"/>
    </location>
</feature>
<dbReference type="GO" id="GO:0043130">
    <property type="term" value="F:ubiquitin binding"/>
    <property type="evidence" value="ECO:0007669"/>
    <property type="project" value="InterPro"/>
</dbReference>
<dbReference type="PROSITE" id="PS51140">
    <property type="entry name" value="CUE"/>
    <property type="match status" value="1"/>
</dbReference>
<evidence type="ECO:0000256" key="1">
    <source>
        <dbReference type="SAM" id="MobiDB-lite"/>
    </source>
</evidence>
<dbReference type="Gene3D" id="1.10.8.10">
    <property type="entry name" value="DNA helicase RuvA subunit, C-terminal domain"/>
    <property type="match status" value="1"/>
</dbReference>
<dbReference type="Pfam" id="PF02845">
    <property type="entry name" value="CUE"/>
    <property type="match status" value="1"/>
</dbReference>
<feature type="domain" description="CUE" evidence="2">
    <location>
        <begin position="420"/>
        <end position="463"/>
    </location>
</feature>
<evidence type="ECO:0000259" key="2">
    <source>
        <dbReference type="PROSITE" id="PS51140"/>
    </source>
</evidence>
<dbReference type="SMART" id="SM00546">
    <property type="entry name" value="CUE"/>
    <property type="match status" value="1"/>
</dbReference>
<feature type="compositionally biased region" description="Pro residues" evidence="1">
    <location>
        <begin position="494"/>
        <end position="503"/>
    </location>
</feature>
<evidence type="ECO:0000313" key="3">
    <source>
        <dbReference type="EMBL" id="RMZ16109.1"/>
    </source>
</evidence>